<gene>
    <name evidence="1" type="primary">ORF31387</name>
</gene>
<dbReference type="EMBL" id="HACG01011033">
    <property type="protein sequence ID" value="CEK57898.1"/>
    <property type="molecule type" value="Transcribed_RNA"/>
</dbReference>
<evidence type="ECO:0000313" key="1">
    <source>
        <dbReference type="EMBL" id="CEK57898.1"/>
    </source>
</evidence>
<sequence>MKPNVIKDAVESDDSAVGNCVESYQENSTEQRMDASKFIFITPHITRKHDEISGNDLVLTGLSRYSVDSGFSDQAFDSSWTSSSMSVSSSELEGDSSRRLTLKAIEFSPINRGSDSNITGRRLKFGSCDLQPLPFQLPQTDSCVNTTDECSEEYLHNETDSFYSKSLPNITDSMCNYDGQSCSSSLCS</sequence>
<protein>
    <submittedName>
        <fullName evidence="1">Uncharacterized protein</fullName>
    </submittedName>
</protein>
<accession>A0A0B6YNU0</accession>
<dbReference type="AlphaFoldDB" id="A0A0B6YNU0"/>
<feature type="non-terminal residue" evidence="1">
    <location>
        <position position="188"/>
    </location>
</feature>
<name>A0A0B6YNU0_9EUPU</name>
<reference evidence="1" key="1">
    <citation type="submission" date="2014-12" db="EMBL/GenBank/DDBJ databases">
        <title>Insight into the proteome of Arion vulgaris.</title>
        <authorList>
            <person name="Aradska J."/>
            <person name="Bulat T."/>
            <person name="Smidak R."/>
            <person name="Sarate P."/>
            <person name="Gangsoo J."/>
            <person name="Sialana F."/>
            <person name="Bilban M."/>
            <person name="Lubec G."/>
        </authorList>
    </citation>
    <scope>NUCLEOTIDE SEQUENCE</scope>
    <source>
        <tissue evidence="1">Skin</tissue>
    </source>
</reference>
<organism evidence="1">
    <name type="scientific">Arion vulgaris</name>
    <dbReference type="NCBI Taxonomy" id="1028688"/>
    <lineage>
        <taxon>Eukaryota</taxon>
        <taxon>Metazoa</taxon>
        <taxon>Spiralia</taxon>
        <taxon>Lophotrochozoa</taxon>
        <taxon>Mollusca</taxon>
        <taxon>Gastropoda</taxon>
        <taxon>Heterobranchia</taxon>
        <taxon>Euthyneura</taxon>
        <taxon>Panpulmonata</taxon>
        <taxon>Eupulmonata</taxon>
        <taxon>Stylommatophora</taxon>
        <taxon>Helicina</taxon>
        <taxon>Arionoidea</taxon>
        <taxon>Arionidae</taxon>
        <taxon>Arion</taxon>
    </lineage>
</organism>
<proteinExistence type="predicted"/>